<comment type="similarity">
    <text evidence="1">Belongs to the 'GDSL' lipolytic enzyme family.</text>
</comment>
<name>A0A7V7QH93_9FIRM</name>
<dbReference type="EMBL" id="WAGX01000008">
    <property type="protein sequence ID" value="KAB1434270.1"/>
    <property type="molecule type" value="Genomic_DNA"/>
</dbReference>
<keyword evidence="6" id="KW-1185">Reference proteome</keyword>
<dbReference type="Gene3D" id="3.40.50.1110">
    <property type="entry name" value="SGNH hydrolase"/>
    <property type="match status" value="1"/>
</dbReference>
<dbReference type="OrthoDB" id="9807041at2"/>
<dbReference type="Pfam" id="PF13472">
    <property type="entry name" value="Lipase_GDSL_2"/>
    <property type="match status" value="1"/>
</dbReference>
<evidence type="ECO:0000313" key="6">
    <source>
        <dbReference type="Proteomes" id="UP000461768"/>
    </source>
</evidence>
<feature type="domain" description="SLH" evidence="4">
    <location>
        <begin position="483"/>
        <end position="547"/>
    </location>
</feature>
<dbReference type="Proteomes" id="UP000461768">
    <property type="component" value="Unassembled WGS sequence"/>
</dbReference>
<protein>
    <recommendedName>
        <fullName evidence="4">SLH domain-containing protein</fullName>
    </recommendedName>
</protein>
<dbReference type="RefSeq" id="WP_151148232.1">
    <property type="nucleotide sequence ID" value="NZ_WAGX01000008.1"/>
</dbReference>
<dbReference type="CDD" id="cd01821">
    <property type="entry name" value="Rhamnogalacturan_acetylesterase_like"/>
    <property type="match status" value="1"/>
</dbReference>
<keyword evidence="3" id="KW-0378">Hydrolase</keyword>
<dbReference type="InterPro" id="IPR037459">
    <property type="entry name" value="RhgT-like"/>
</dbReference>
<dbReference type="SUPFAM" id="SSF52266">
    <property type="entry name" value="SGNH hydrolase"/>
    <property type="match status" value="1"/>
</dbReference>
<evidence type="ECO:0000313" key="5">
    <source>
        <dbReference type="EMBL" id="KAB1434270.1"/>
    </source>
</evidence>
<dbReference type="InterPro" id="IPR013830">
    <property type="entry name" value="SGNH_hydro"/>
</dbReference>
<dbReference type="Pfam" id="PF00395">
    <property type="entry name" value="SLH"/>
    <property type="match status" value="1"/>
</dbReference>
<sequence length="597" mass="68294">MFQKTFQFTDNPINEAITISSNTLYTFEQGYGFLTEENCFENELLQIPELNNGFEPWYWYQGHKLIHINQDKYGCFLTHSEMLPLSFKANVPSSGNYKLRIHITAGKDPVNHLMVYTGRRHLALFHKSLPPFESYTFETVVNVCDFIPRGREIPYTDQSICVTLVSDAARISKLHIEEVKIPTIYIAGDSTLTDQTGTYPYIPENCYCGWGQFLSFFLNQKASISNHAHSGLTTESFRSEGHYSIIEKNIKEGDFFLLQFGHNDQKLSHLTAFGGYRNNVVAYIREIRKKRAIPVLVTPLCRNSWKGVDGSYHDLLEDYNQVIHQIGQDEKVAVIDLHQKSYDFITGIGLEDAKRYFFPGDFTHTNDYGGYKMASLVAEDFHTISKLSGFVTEHKPDWIPPATIEAAKPPKGFEHLKNSPVSSFKVEFTDIEELDNKDKIIELTASGIIPNSEKTYRPMDMITRAEALFMVIKIANFFPTNVYNDMFQDIVGHEWYAGCVECAWSNGIVDQVLVDKNFYPQKEVTYEELISFIVNGYKCRKSLPNITPLVFYNCSKWATSYYNAAHAIGLLNTAIKSNQLLTRQTSADILYAFKNMM</sequence>
<dbReference type="InterPro" id="IPR001119">
    <property type="entry name" value="SLH_dom"/>
</dbReference>
<dbReference type="InterPro" id="IPR036514">
    <property type="entry name" value="SGNH_hydro_sf"/>
</dbReference>
<dbReference type="PANTHER" id="PTHR43695">
    <property type="entry name" value="PUTATIVE (AFU_ORTHOLOGUE AFUA_2G17250)-RELATED"/>
    <property type="match status" value="1"/>
</dbReference>
<reference evidence="5 6" key="2">
    <citation type="submission" date="2020-02" db="EMBL/GenBank/DDBJ databases">
        <title>Candidatus Galacturonibacter soehngenii shows hetero-acetogenic catabolism of galacturonic acid but lacks a canonical carbon monoxide dehydrogenase/acetyl-CoA synthase complex.</title>
        <authorList>
            <person name="Diender M."/>
            <person name="Stouten G.R."/>
            <person name="Petersen J.F."/>
            <person name="Nielsen P.H."/>
            <person name="Dueholm M.S."/>
            <person name="Pronk J.T."/>
            <person name="Van Loosdrecht M.C.M."/>
        </authorList>
    </citation>
    <scope>NUCLEOTIDE SEQUENCE [LARGE SCALE GENOMIC DNA]</scope>
    <source>
        <strain evidence="5">GalUA</strain>
    </source>
</reference>
<dbReference type="GO" id="GO:0016787">
    <property type="term" value="F:hydrolase activity"/>
    <property type="evidence" value="ECO:0007669"/>
    <property type="project" value="UniProtKB-KW"/>
</dbReference>
<evidence type="ECO:0000259" key="4">
    <source>
        <dbReference type="PROSITE" id="PS51272"/>
    </source>
</evidence>
<evidence type="ECO:0000256" key="3">
    <source>
        <dbReference type="ARBA" id="ARBA00022801"/>
    </source>
</evidence>
<gene>
    <name evidence="5" type="ORF">F7O84_17415</name>
</gene>
<proteinExistence type="inferred from homology"/>
<dbReference type="PROSITE" id="PS51272">
    <property type="entry name" value="SLH"/>
    <property type="match status" value="1"/>
</dbReference>
<keyword evidence="2" id="KW-0677">Repeat</keyword>
<evidence type="ECO:0000256" key="2">
    <source>
        <dbReference type="ARBA" id="ARBA00022737"/>
    </source>
</evidence>
<organism evidence="5 6">
    <name type="scientific">Candidatus Galacturonatibacter soehngenii</name>
    <dbReference type="NCBI Taxonomy" id="2307010"/>
    <lineage>
        <taxon>Bacteria</taxon>
        <taxon>Bacillati</taxon>
        <taxon>Bacillota</taxon>
        <taxon>Clostridia</taxon>
        <taxon>Lachnospirales</taxon>
        <taxon>Lachnospiraceae</taxon>
        <taxon>Candidatus Galacturonatibacter</taxon>
    </lineage>
</organism>
<comment type="caution">
    <text evidence="5">The sequence shown here is derived from an EMBL/GenBank/DDBJ whole genome shotgun (WGS) entry which is preliminary data.</text>
</comment>
<reference evidence="5 6" key="1">
    <citation type="submission" date="2019-09" db="EMBL/GenBank/DDBJ databases">
        <authorList>
            <person name="Valk L.C."/>
        </authorList>
    </citation>
    <scope>NUCLEOTIDE SEQUENCE [LARGE SCALE GENOMIC DNA]</scope>
    <source>
        <strain evidence="5">GalUA</strain>
    </source>
</reference>
<dbReference type="AlphaFoldDB" id="A0A7V7QH93"/>
<dbReference type="PANTHER" id="PTHR43695:SF1">
    <property type="entry name" value="RHAMNOGALACTURONAN ACETYLESTERASE"/>
    <property type="match status" value="1"/>
</dbReference>
<accession>A0A7V7QH93</accession>
<evidence type="ECO:0000256" key="1">
    <source>
        <dbReference type="ARBA" id="ARBA00008668"/>
    </source>
</evidence>